<dbReference type="EMBL" id="VWOX01000001">
    <property type="protein sequence ID" value="KAA5547014.1"/>
    <property type="molecule type" value="Genomic_DNA"/>
</dbReference>
<dbReference type="AlphaFoldDB" id="A0A5M6DHJ5"/>
<gene>
    <name evidence="2" type="ORF">FYK55_00930</name>
</gene>
<accession>A0A5M6DHJ5</accession>
<evidence type="ECO:0000256" key="1">
    <source>
        <dbReference type="SAM" id="MobiDB-lite"/>
    </source>
</evidence>
<keyword evidence="3" id="KW-1185">Reference proteome</keyword>
<organism evidence="2 3">
    <name type="scientific">Roseiconus nitratireducens</name>
    <dbReference type="NCBI Taxonomy" id="2605748"/>
    <lineage>
        <taxon>Bacteria</taxon>
        <taxon>Pseudomonadati</taxon>
        <taxon>Planctomycetota</taxon>
        <taxon>Planctomycetia</taxon>
        <taxon>Pirellulales</taxon>
        <taxon>Pirellulaceae</taxon>
        <taxon>Roseiconus</taxon>
    </lineage>
</organism>
<reference evidence="2 3" key="1">
    <citation type="submission" date="2019-08" db="EMBL/GenBank/DDBJ databases">
        <authorList>
            <person name="Dhanesh K."/>
            <person name="Kumar G."/>
            <person name="Sasikala C."/>
            <person name="Venkata Ramana C."/>
        </authorList>
    </citation>
    <scope>NUCLEOTIDE SEQUENCE [LARGE SCALE GENOMIC DNA]</scope>
    <source>
        <strain evidence="2 3">JC645</strain>
    </source>
</reference>
<feature type="region of interest" description="Disordered" evidence="1">
    <location>
        <begin position="48"/>
        <end position="68"/>
    </location>
</feature>
<protein>
    <submittedName>
        <fullName evidence="2">Uncharacterized protein</fullName>
    </submittedName>
</protein>
<feature type="region of interest" description="Disordered" evidence="1">
    <location>
        <begin position="1"/>
        <end position="27"/>
    </location>
</feature>
<dbReference type="RefSeq" id="WP_150074121.1">
    <property type="nucleotide sequence ID" value="NZ_VWOX01000001.1"/>
</dbReference>
<proteinExistence type="predicted"/>
<sequence>MIQPPIPRSTQFNVPTAPAPRPARNQPGTIAEQFLAIARSFQLADEEQTSAAEQWERARADVQRRALP</sequence>
<comment type="caution">
    <text evidence="2">The sequence shown here is derived from an EMBL/GenBank/DDBJ whole genome shotgun (WGS) entry which is preliminary data.</text>
</comment>
<evidence type="ECO:0000313" key="3">
    <source>
        <dbReference type="Proteomes" id="UP000324479"/>
    </source>
</evidence>
<name>A0A5M6DHJ5_9BACT</name>
<feature type="compositionally biased region" description="Basic and acidic residues" evidence="1">
    <location>
        <begin position="54"/>
        <end position="68"/>
    </location>
</feature>
<dbReference type="Proteomes" id="UP000324479">
    <property type="component" value="Unassembled WGS sequence"/>
</dbReference>
<evidence type="ECO:0000313" key="2">
    <source>
        <dbReference type="EMBL" id="KAA5547014.1"/>
    </source>
</evidence>